<dbReference type="InterPro" id="IPR036390">
    <property type="entry name" value="WH_DNA-bd_sf"/>
</dbReference>
<dbReference type="Proteomes" id="UP000001400">
    <property type="component" value="Chromosome"/>
</dbReference>
<dbReference type="STRING" id="439481.Aboo_0436"/>
<accession>B5IAB2</accession>
<evidence type="ECO:0000259" key="1">
    <source>
        <dbReference type="Pfam" id="PF09012"/>
    </source>
</evidence>
<protein>
    <recommendedName>
        <fullName evidence="1">Transcriptional regulator HTH-type FeoC domain-containing protein</fullName>
    </recommendedName>
</protein>
<evidence type="ECO:0000313" key="2">
    <source>
        <dbReference type="EMBL" id="ADD08247.1"/>
    </source>
</evidence>
<dbReference type="AlphaFoldDB" id="B5IAB2"/>
<evidence type="ECO:0000313" key="3">
    <source>
        <dbReference type="Proteomes" id="UP000001400"/>
    </source>
</evidence>
<dbReference type="Pfam" id="PF09012">
    <property type="entry name" value="FeoC"/>
    <property type="match status" value="1"/>
</dbReference>
<dbReference type="OrthoDB" id="85694at2157"/>
<dbReference type="EMBL" id="CP001941">
    <property type="protein sequence ID" value="ADD08247.1"/>
    <property type="molecule type" value="Genomic_DNA"/>
</dbReference>
<sequence length="83" mass="9395">MIKDVLRGIYQGKSIAQIAEELNMEYSALMGMIEHLIKMGYILAADRKPQELGPCKTCPLYKVCSKNGPKIYYLTEKGKRAIK</sequence>
<feature type="domain" description="Transcriptional regulator HTH-type FeoC" evidence="1">
    <location>
        <begin position="14"/>
        <end position="59"/>
    </location>
</feature>
<dbReference type="InterPro" id="IPR036388">
    <property type="entry name" value="WH-like_DNA-bd_sf"/>
</dbReference>
<organism evidence="2 3">
    <name type="scientific">Aciduliprofundum boonei (strain DSM 19572 / T469)</name>
    <dbReference type="NCBI Taxonomy" id="439481"/>
    <lineage>
        <taxon>Archaea</taxon>
        <taxon>Methanobacteriati</taxon>
        <taxon>Thermoplasmatota</taxon>
        <taxon>DHVE2 group</taxon>
        <taxon>Candidatus Aciduliprofundum</taxon>
    </lineage>
</organism>
<keyword evidence="3" id="KW-1185">Reference proteome</keyword>
<dbReference type="eggNOG" id="arCOG04939">
    <property type="taxonomic scope" value="Archaea"/>
</dbReference>
<gene>
    <name evidence="2" type="ordered locus">Aboo_0436</name>
</gene>
<reference evidence="2" key="1">
    <citation type="submission" date="2010-02" db="EMBL/GenBank/DDBJ databases">
        <title>Complete sequence of Aciduliprofundum boonei T469.</title>
        <authorList>
            <consortium name="US DOE Joint Genome Institute"/>
            <person name="Lucas S."/>
            <person name="Copeland A."/>
            <person name="Lapidus A."/>
            <person name="Cheng J.-F."/>
            <person name="Bruce D."/>
            <person name="Goodwin L."/>
            <person name="Pitluck S."/>
            <person name="Saunders E."/>
            <person name="Detter J.C."/>
            <person name="Han C."/>
            <person name="Tapia R."/>
            <person name="Land M."/>
            <person name="Hauser L."/>
            <person name="Kyrpides N."/>
            <person name="Mikhailova N."/>
            <person name="Flores G."/>
            <person name="Reysenbach A.-L."/>
            <person name="Woyke T."/>
        </authorList>
    </citation>
    <scope>NUCLEOTIDE SEQUENCE</scope>
    <source>
        <strain evidence="2">T469</strain>
    </source>
</reference>
<dbReference type="KEGG" id="abi:Aboo_0436"/>
<dbReference type="Gene3D" id="1.10.10.10">
    <property type="entry name" value="Winged helix-like DNA-binding domain superfamily/Winged helix DNA-binding domain"/>
    <property type="match status" value="1"/>
</dbReference>
<dbReference type="SUPFAM" id="SSF46785">
    <property type="entry name" value="Winged helix' DNA-binding domain"/>
    <property type="match status" value="1"/>
</dbReference>
<dbReference type="HOGENOM" id="CLU_2534479_0_0_2"/>
<dbReference type="InterPro" id="IPR015102">
    <property type="entry name" value="Tscrpt_reg_HTH_FeoC"/>
</dbReference>
<dbReference type="RefSeq" id="WP_008082091.1">
    <property type="nucleotide sequence ID" value="NC_013926.1"/>
</dbReference>
<dbReference type="GeneID" id="8827379"/>
<name>B5IAB2_ACIB4</name>
<proteinExistence type="predicted"/>